<dbReference type="Pfam" id="PF00043">
    <property type="entry name" value="GST_C"/>
    <property type="match status" value="1"/>
</dbReference>
<dbReference type="InterPro" id="IPR036249">
    <property type="entry name" value="Thioredoxin-like_sf"/>
</dbReference>
<evidence type="ECO:0000259" key="2">
    <source>
        <dbReference type="PROSITE" id="PS50405"/>
    </source>
</evidence>
<organism evidence="3 4">
    <name type="scientific">Halomonas halmophila</name>
    <dbReference type="NCBI Taxonomy" id="252"/>
    <lineage>
        <taxon>Bacteria</taxon>
        <taxon>Pseudomonadati</taxon>
        <taxon>Pseudomonadota</taxon>
        <taxon>Gammaproteobacteria</taxon>
        <taxon>Oceanospirillales</taxon>
        <taxon>Halomonadaceae</taxon>
        <taxon>Halomonas</taxon>
    </lineage>
</organism>
<dbReference type="OrthoDB" id="5740960at2"/>
<dbReference type="InterPro" id="IPR036282">
    <property type="entry name" value="Glutathione-S-Trfase_C_sf"/>
</dbReference>
<dbReference type="InterPro" id="IPR004046">
    <property type="entry name" value="GST_C"/>
</dbReference>
<name>A0A4Y4F2K2_9GAMM</name>
<feature type="domain" description="GST N-terminal" evidence="1">
    <location>
        <begin position="2"/>
        <end position="82"/>
    </location>
</feature>
<dbReference type="PANTHER" id="PTHR44051:SF21">
    <property type="entry name" value="GLUTATHIONE S-TRANSFERASE FAMILY PROTEIN"/>
    <property type="match status" value="1"/>
</dbReference>
<dbReference type="SUPFAM" id="SSF47616">
    <property type="entry name" value="GST C-terminal domain-like"/>
    <property type="match status" value="1"/>
</dbReference>
<accession>A0A4Y4F2K2</accession>
<dbReference type="Gene3D" id="1.20.1050.10">
    <property type="match status" value="1"/>
</dbReference>
<dbReference type="Pfam" id="PF13409">
    <property type="entry name" value="GST_N_2"/>
    <property type="match status" value="1"/>
</dbReference>
<dbReference type="SFLD" id="SFLDG00358">
    <property type="entry name" value="Main_(cytGST)"/>
    <property type="match status" value="1"/>
</dbReference>
<feature type="domain" description="GST C-terminal" evidence="2">
    <location>
        <begin position="86"/>
        <end position="210"/>
    </location>
</feature>
<evidence type="ECO:0000313" key="4">
    <source>
        <dbReference type="Proteomes" id="UP000319812"/>
    </source>
</evidence>
<dbReference type="AlphaFoldDB" id="A0A4Y4F2K2"/>
<keyword evidence="4" id="KW-1185">Reference proteome</keyword>
<dbReference type="InterPro" id="IPR004045">
    <property type="entry name" value="Glutathione_S-Trfase_N"/>
</dbReference>
<dbReference type="CDD" id="cd03207">
    <property type="entry name" value="GST_C_8"/>
    <property type="match status" value="1"/>
</dbReference>
<dbReference type="InterPro" id="IPR010987">
    <property type="entry name" value="Glutathione-S-Trfase_C-like"/>
</dbReference>
<dbReference type="CDD" id="cd03046">
    <property type="entry name" value="GST_N_GTT1_like"/>
    <property type="match status" value="1"/>
</dbReference>
<gene>
    <name evidence="3" type="primary">gst</name>
    <name evidence="3" type="ORF">HHA01_07870</name>
</gene>
<sequence>MPETLVFYTNPLSRSSIVHWMLEEVGADYRMEVLEFGDAMKSPAYLAINPMGKVPAIRHGDTVVTEAAAICAYLADAFPEAGLAPAPAERGEYYRWLFFAAGPLEAAVSLKGCGFQPTPEQERMLGFGRLEQVLETLEGAVDGKEYIAGNRFSAADVYVASHLSWGMQFGTIEKRPAFEAYCRGLETRTASRRVREHVEREMAAKGWSPD</sequence>
<dbReference type="PROSITE" id="PS50404">
    <property type="entry name" value="GST_NTER"/>
    <property type="match status" value="1"/>
</dbReference>
<dbReference type="InterPro" id="IPR040079">
    <property type="entry name" value="Glutathione_S-Trfase"/>
</dbReference>
<dbReference type="Gene3D" id="3.40.30.10">
    <property type="entry name" value="Glutaredoxin"/>
    <property type="match status" value="1"/>
</dbReference>
<keyword evidence="3" id="KW-0808">Transferase</keyword>
<comment type="caution">
    <text evidence="3">The sequence shown here is derived from an EMBL/GenBank/DDBJ whole genome shotgun (WGS) entry which is preliminary data.</text>
</comment>
<evidence type="ECO:0000259" key="1">
    <source>
        <dbReference type="PROSITE" id="PS50404"/>
    </source>
</evidence>
<proteinExistence type="predicted"/>
<dbReference type="EMBL" id="BJOC01000012">
    <property type="protein sequence ID" value="GED21810.1"/>
    <property type="molecule type" value="Genomic_DNA"/>
</dbReference>
<dbReference type="SFLD" id="SFLDS00019">
    <property type="entry name" value="Glutathione_Transferase_(cytos"/>
    <property type="match status" value="1"/>
</dbReference>
<evidence type="ECO:0000313" key="3">
    <source>
        <dbReference type="EMBL" id="GED21810.1"/>
    </source>
</evidence>
<reference evidence="3 4" key="1">
    <citation type="submission" date="2019-06" db="EMBL/GenBank/DDBJ databases">
        <title>Whole genome shotgun sequence of Halomonas halmophila NBRC 15537.</title>
        <authorList>
            <person name="Hosoyama A."/>
            <person name="Uohara A."/>
            <person name="Ohji S."/>
            <person name="Ichikawa N."/>
        </authorList>
    </citation>
    <scope>NUCLEOTIDE SEQUENCE [LARGE SCALE GENOMIC DNA]</scope>
    <source>
        <strain evidence="3 4">NBRC 15537</strain>
    </source>
</reference>
<dbReference type="SUPFAM" id="SSF52833">
    <property type="entry name" value="Thioredoxin-like"/>
    <property type="match status" value="1"/>
</dbReference>
<dbReference type="GO" id="GO:0016740">
    <property type="term" value="F:transferase activity"/>
    <property type="evidence" value="ECO:0007669"/>
    <property type="project" value="UniProtKB-KW"/>
</dbReference>
<dbReference type="PROSITE" id="PS50405">
    <property type="entry name" value="GST_CTER"/>
    <property type="match status" value="1"/>
</dbReference>
<dbReference type="RefSeq" id="WP_141317954.1">
    <property type="nucleotide sequence ID" value="NZ_BJOC01000012.1"/>
</dbReference>
<dbReference type="Proteomes" id="UP000319812">
    <property type="component" value="Unassembled WGS sequence"/>
</dbReference>
<dbReference type="SFLD" id="SFLDG01150">
    <property type="entry name" value="Main.1:_Beta-like"/>
    <property type="match status" value="1"/>
</dbReference>
<dbReference type="PANTHER" id="PTHR44051">
    <property type="entry name" value="GLUTATHIONE S-TRANSFERASE-RELATED"/>
    <property type="match status" value="1"/>
</dbReference>
<protein>
    <submittedName>
        <fullName evidence="3">Glutathione S-transferase</fullName>
    </submittedName>
</protein>